<dbReference type="RefSeq" id="WP_309768219.1">
    <property type="nucleotide sequence ID" value="NZ_JARWAI010000006.1"/>
</dbReference>
<accession>A0ABU1GDL4</accession>
<keyword evidence="3" id="KW-0378">Hydrolase</keyword>
<sequence>MGTPSSIIERFNVVQSGPPDAPTLLLLHGLGCDQTLWHPVLPYLADYRVVMMDHWGSGRSLTHGSEAAAHASLDGYADDVLAVCDALALRDVILVGHSFSAMVALLAARQQPDRFRHLVMICASACYLDDPPHYVGGYSEEDLAGLMTLMEQNYSEWASVVSSAAMGEQSSAAYRDDLRERFLDNNRARLRRLATLVFFGDHRQRLADCRVPASVLQTDTDAMVPLSAARYLADHLPNGRLEMLACPGHYPPLTHPALLGRTLGQLVAFTHPIH</sequence>
<dbReference type="Pfam" id="PF00561">
    <property type="entry name" value="Abhydrolase_1"/>
    <property type="match status" value="1"/>
</dbReference>
<protein>
    <submittedName>
        <fullName evidence="3">Alpha/beta hydrolase</fullName>
    </submittedName>
</protein>
<dbReference type="Proteomes" id="UP001269267">
    <property type="component" value="Unassembled WGS sequence"/>
</dbReference>
<organism evidence="3 4">
    <name type="scientific">Vreelandella gomseomensis</name>
    <dbReference type="NCBI Taxonomy" id="370766"/>
    <lineage>
        <taxon>Bacteria</taxon>
        <taxon>Pseudomonadati</taxon>
        <taxon>Pseudomonadota</taxon>
        <taxon>Gammaproteobacteria</taxon>
        <taxon>Oceanospirillales</taxon>
        <taxon>Halomonadaceae</taxon>
        <taxon>Vreelandella</taxon>
    </lineage>
</organism>
<proteinExistence type="inferred from homology"/>
<dbReference type="GO" id="GO:0016787">
    <property type="term" value="F:hydrolase activity"/>
    <property type="evidence" value="ECO:0007669"/>
    <property type="project" value="UniProtKB-KW"/>
</dbReference>
<feature type="domain" description="AB hydrolase-1" evidence="2">
    <location>
        <begin position="22"/>
        <end position="256"/>
    </location>
</feature>
<dbReference type="SUPFAM" id="SSF53474">
    <property type="entry name" value="alpha/beta-Hydrolases"/>
    <property type="match status" value="1"/>
</dbReference>
<gene>
    <name evidence="3" type="ORF">QC815_09440</name>
</gene>
<evidence type="ECO:0000313" key="4">
    <source>
        <dbReference type="Proteomes" id="UP001269267"/>
    </source>
</evidence>
<dbReference type="PRINTS" id="PR00111">
    <property type="entry name" value="ABHYDROLASE"/>
</dbReference>
<dbReference type="InterPro" id="IPR029058">
    <property type="entry name" value="AB_hydrolase_fold"/>
</dbReference>
<name>A0ABU1GDL4_9GAMM</name>
<evidence type="ECO:0000256" key="1">
    <source>
        <dbReference type="ARBA" id="ARBA00008645"/>
    </source>
</evidence>
<dbReference type="PANTHER" id="PTHR43039">
    <property type="entry name" value="ESTERASE-RELATED"/>
    <property type="match status" value="1"/>
</dbReference>
<dbReference type="Gene3D" id="3.40.50.1820">
    <property type="entry name" value="alpha/beta hydrolase"/>
    <property type="match status" value="1"/>
</dbReference>
<comment type="caution">
    <text evidence="3">The sequence shown here is derived from an EMBL/GenBank/DDBJ whole genome shotgun (WGS) entry which is preliminary data.</text>
</comment>
<reference evidence="3 4" key="1">
    <citation type="submission" date="2023-04" db="EMBL/GenBank/DDBJ databases">
        <title>A long-awaited taxogenomic arrangement of the family Halomonadaceae.</title>
        <authorList>
            <person name="De La Haba R."/>
            <person name="Chuvochina M."/>
            <person name="Wittouck S."/>
            <person name="Arahal D.R."/>
            <person name="Sanchez-Porro C."/>
            <person name="Hugenholtz P."/>
            <person name="Ventosa A."/>
        </authorList>
    </citation>
    <scope>NUCLEOTIDE SEQUENCE [LARGE SCALE GENOMIC DNA]</scope>
    <source>
        <strain evidence="3 4">DSM 18042</strain>
    </source>
</reference>
<dbReference type="EMBL" id="JARWAI010000006">
    <property type="protein sequence ID" value="MDR5875144.1"/>
    <property type="molecule type" value="Genomic_DNA"/>
</dbReference>
<keyword evidence="4" id="KW-1185">Reference proteome</keyword>
<dbReference type="InterPro" id="IPR000073">
    <property type="entry name" value="AB_hydrolase_1"/>
</dbReference>
<comment type="similarity">
    <text evidence="1">Belongs to the AB hydrolase superfamily.</text>
</comment>
<evidence type="ECO:0000313" key="3">
    <source>
        <dbReference type="EMBL" id="MDR5875144.1"/>
    </source>
</evidence>
<evidence type="ECO:0000259" key="2">
    <source>
        <dbReference type="Pfam" id="PF00561"/>
    </source>
</evidence>